<evidence type="ECO:0000313" key="2">
    <source>
        <dbReference type="EMBL" id="KAF2030687.1"/>
    </source>
</evidence>
<dbReference type="AlphaFoldDB" id="A0A9P4HAW1"/>
<sequence length="139" mass="15774">RQCLQDHHLCKRPQFSAGIPWYPKRLLDVSGTGQRLISTSEEIPQARYATLSHCWGKNPSMCCLTADNINELRSNIPTDLLTNTFRDAVNATRMLKIRYLWIDSLCILQAGVGSKEDWQEHAIAMRRVYTNSLVNIAAA</sequence>
<dbReference type="EMBL" id="ML978188">
    <property type="protein sequence ID" value="KAF2030687.1"/>
    <property type="molecule type" value="Genomic_DNA"/>
</dbReference>
<dbReference type="PANTHER" id="PTHR33112:SF10">
    <property type="entry name" value="TOL"/>
    <property type="match status" value="1"/>
</dbReference>
<dbReference type="Pfam" id="PF06985">
    <property type="entry name" value="HET"/>
    <property type="match status" value="1"/>
</dbReference>
<reference evidence="2" key="1">
    <citation type="journal article" date="2020" name="Stud. Mycol.">
        <title>101 Dothideomycetes genomes: a test case for predicting lifestyles and emergence of pathogens.</title>
        <authorList>
            <person name="Haridas S."/>
            <person name="Albert R."/>
            <person name="Binder M."/>
            <person name="Bloem J."/>
            <person name="Labutti K."/>
            <person name="Salamov A."/>
            <person name="Andreopoulos B."/>
            <person name="Baker S."/>
            <person name="Barry K."/>
            <person name="Bills G."/>
            <person name="Bluhm B."/>
            <person name="Cannon C."/>
            <person name="Castanera R."/>
            <person name="Culley D."/>
            <person name="Daum C."/>
            <person name="Ezra D."/>
            <person name="Gonzalez J."/>
            <person name="Henrissat B."/>
            <person name="Kuo A."/>
            <person name="Liang C."/>
            <person name="Lipzen A."/>
            <person name="Lutzoni F."/>
            <person name="Magnuson J."/>
            <person name="Mondo S."/>
            <person name="Nolan M."/>
            <person name="Ohm R."/>
            <person name="Pangilinan J."/>
            <person name="Park H.-J."/>
            <person name="Ramirez L."/>
            <person name="Alfaro M."/>
            <person name="Sun H."/>
            <person name="Tritt A."/>
            <person name="Yoshinaga Y."/>
            <person name="Zwiers L.-H."/>
            <person name="Turgeon B."/>
            <person name="Goodwin S."/>
            <person name="Spatafora J."/>
            <person name="Crous P."/>
            <person name="Grigoriev I."/>
        </authorList>
    </citation>
    <scope>NUCLEOTIDE SEQUENCE</scope>
    <source>
        <strain evidence="2">CBS 110217</strain>
    </source>
</reference>
<dbReference type="InterPro" id="IPR010730">
    <property type="entry name" value="HET"/>
</dbReference>
<accession>A0A9P4HAW1</accession>
<name>A0A9P4HAW1_9PLEO</name>
<feature type="non-terminal residue" evidence="2">
    <location>
        <position position="139"/>
    </location>
</feature>
<feature type="non-terminal residue" evidence="2">
    <location>
        <position position="1"/>
    </location>
</feature>
<keyword evidence="3" id="KW-1185">Reference proteome</keyword>
<evidence type="ECO:0000313" key="3">
    <source>
        <dbReference type="Proteomes" id="UP000799777"/>
    </source>
</evidence>
<dbReference type="PANTHER" id="PTHR33112">
    <property type="entry name" value="DOMAIN PROTEIN, PUTATIVE-RELATED"/>
    <property type="match status" value="1"/>
</dbReference>
<comment type="caution">
    <text evidence="2">The sequence shown here is derived from an EMBL/GenBank/DDBJ whole genome shotgun (WGS) entry which is preliminary data.</text>
</comment>
<dbReference type="OrthoDB" id="2958217at2759"/>
<feature type="domain" description="Heterokaryon incompatibility" evidence="1">
    <location>
        <begin position="48"/>
        <end position="138"/>
    </location>
</feature>
<proteinExistence type="predicted"/>
<gene>
    <name evidence="2" type="ORF">EK21DRAFT_23788</name>
</gene>
<evidence type="ECO:0000259" key="1">
    <source>
        <dbReference type="Pfam" id="PF06985"/>
    </source>
</evidence>
<organism evidence="2 3">
    <name type="scientific">Setomelanomma holmii</name>
    <dbReference type="NCBI Taxonomy" id="210430"/>
    <lineage>
        <taxon>Eukaryota</taxon>
        <taxon>Fungi</taxon>
        <taxon>Dikarya</taxon>
        <taxon>Ascomycota</taxon>
        <taxon>Pezizomycotina</taxon>
        <taxon>Dothideomycetes</taxon>
        <taxon>Pleosporomycetidae</taxon>
        <taxon>Pleosporales</taxon>
        <taxon>Pleosporineae</taxon>
        <taxon>Phaeosphaeriaceae</taxon>
        <taxon>Setomelanomma</taxon>
    </lineage>
</organism>
<dbReference type="Proteomes" id="UP000799777">
    <property type="component" value="Unassembled WGS sequence"/>
</dbReference>
<protein>
    <recommendedName>
        <fullName evidence="1">Heterokaryon incompatibility domain-containing protein</fullName>
    </recommendedName>
</protein>